<sequence length="203" mass="21871">MIFDAFGTLVQIGAWRSPYRQLQRLMASHGRPPRQDDVYTMLTTDVGLAGFAAAVGVDILGEAFAKIELDLYTELSTVQLFDDALPAIAALRQAGLKVGVCSNLAAPYAIPVRLLLPDLDSYSWSFEVGAVKPDPRIYEHALSTLGVDAGRTLFVGDTPEADVRGPERIGMRACLLDRQGEHGGSPALCTLGDLREIGALTNR</sequence>
<organism evidence="2 3">
    <name type="scientific">Sinimarinibacterium thermocellulolyticum</name>
    <dbReference type="NCBI Taxonomy" id="3170016"/>
    <lineage>
        <taxon>Bacteria</taxon>
        <taxon>Pseudomonadati</taxon>
        <taxon>Pseudomonadota</taxon>
        <taxon>Gammaproteobacteria</taxon>
        <taxon>Nevskiales</taxon>
        <taxon>Nevskiaceae</taxon>
        <taxon>Sinimarinibacterium</taxon>
    </lineage>
</organism>
<reference evidence="2 3" key="1">
    <citation type="submission" date="2024-06" db="EMBL/GenBank/DDBJ databases">
        <authorList>
            <person name="Li Z."/>
            <person name="Jiang Y."/>
        </authorList>
    </citation>
    <scope>NUCLEOTIDE SEQUENCE [LARGE SCALE GENOMIC DNA]</scope>
    <source>
        <strain evidence="2 3">HSW-8</strain>
    </source>
</reference>
<gene>
    <name evidence="2" type="ORF">ABSH63_15260</name>
</gene>
<dbReference type="RefSeq" id="WP_352890905.1">
    <property type="nucleotide sequence ID" value="NZ_JBEPIJ010000029.1"/>
</dbReference>
<evidence type="ECO:0000313" key="3">
    <source>
        <dbReference type="Proteomes" id="UP001465331"/>
    </source>
</evidence>
<evidence type="ECO:0000313" key="2">
    <source>
        <dbReference type="EMBL" id="MES0875356.1"/>
    </source>
</evidence>
<keyword evidence="1 2" id="KW-0378">Hydrolase</keyword>
<dbReference type="SFLD" id="SFLDS00003">
    <property type="entry name" value="Haloacid_Dehalogenase"/>
    <property type="match status" value="1"/>
</dbReference>
<protein>
    <submittedName>
        <fullName evidence="2">HAD-IA family hydrolase</fullName>
    </submittedName>
</protein>
<dbReference type="GO" id="GO:0016787">
    <property type="term" value="F:hydrolase activity"/>
    <property type="evidence" value="ECO:0007669"/>
    <property type="project" value="UniProtKB-KW"/>
</dbReference>
<proteinExistence type="predicted"/>
<dbReference type="InterPro" id="IPR051540">
    <property type="entry name" value="S-2-haloacid_dehalogenase"/>
</dbReference>
<dbReference type="NCBIfam" id="TIGR01509">
    <property type="entry name" value="HAD-SF-IA-v3"/>
    <property type="match status" value="1"/>
</dbReference>
<dbReference type="InterPro" id="IPR036412">
    <property type="entry name" value="HAD-like_sf"/>
</dbReference>
<keyword evidence="3" id="KW-1185">Reference proteome</keyword>
<dbReference type="Proteomes" id="UP001465331">
    <property type="component" value="Unassembled WGS sequence"/>
</dbReference>
<dbReference type="EMBL" id="JBEPIJ010000029">
    <property type="protein sequence ID" value="MES0875356.1"/>
    <property type="molecule type" value="Genomic_DNA"/>
</dbReference>
<comment type="caution">
    <text evidence="2">The sequence shown here is derived from an EMBL/GenBank/DDBJ whole genome shotgun (WGS) entry which is preliminary data.</text>
</comment>
<evidence type="ECO:0000256" key="1">
    <source>
        <dbReference type="ARBA" id="ARBA00022801"/>
    </source>
</evidence>
<dbReference type="Gene3D" id="3.40.50.1000">
    <property type="entry name" value="HAD superfamily/HAD-like"/>
    <property type="match status" value="1"/>
</dbReference>
<accession>A0ABV2AEH5</accession>
<dbReference type="InterPro" id="IPR023214">
    <property type="entry name" value="HAD_sf"/>
</dbReference>
<dbReference type="SFLD" id="SFLDG01129">
    <property type="entry name" value="C1.5:_HAD__Beta-PGM__Phosphata"/>
    <property type="match status" value="1"/>
</dbReference>
<dbReference type="PANTHER" id="PTHR43316">
    <property type="entry name" value="HYDROLASE, HALOACID DELAHOGENASE-RELATED"/>
    <property type="match status" value="1"/>
</dbReference>
<dbReference type="Pfam" id="PF00702">
    <property type="entry name" value="Hydrolase"/>
    <property type="match status" value="1"/>
</dbReference>
<dbReference type="NCBIfam" id="TIGR01549">
    <property type="entry name" value="HAD-SF-IA-v1"/>
    <property type="match status" value="1"/>
</dbReference>
<dbReference type="SUPFAM" id="SSF56784">
    <property type="entry name" value="HAD-like"/>
    <property type="match status" value="1"/>
</dbReference>
<name>A0ABV2AEH5_9GAMM</name>
<dbReference type="InterPro" id="IPR006439">
    <property type="entry name" value="HAD-SF_hydro_IA"/>
</dbReference>